<dbReference type="SMART" id="SM00567">
    <property type="entry name" value="EZ_HEAT"/>
    <property type="match status" value="9"/>
</dbReference>
<evidence type="ECO:0000256" key="2">
    <source>
        <dbReference type="ARBA" id="ARBA00045876"/>
    </source>
</evidence>
<dbReference type="EMBL" id="LSRX01000103">
    <property type="protein sequence ID" value="OLQ09125.1"/>
    <property type="molecule type" value="Genomic_DNA"/>
</dbReference>
<dbReference type="Gene3D" id="1.25.10.10">
    <property type="entry name" value="Leucine-rich Repeat Variant"/>
    <property type="match status" value="3"/>
</dbReference>
<dbReference type="SUPFAM" id="SSF48371">
    <property type="entry name" value="ARM repeat"/>
    <property type="match status" value="1"/>
</dbReference>
<feature type="region of interest" description="Disordered" evidence="4">
    <location>
        <begin position="385"/>
        <end position="429"/>
    </location>
</feature>
<keyword evidence="7" id="KW-1185">Reference proteome</keyword>
<dbReference type="AlphaFoldDB" id="A0A1Q9ENV7"/>
<dbReference type="GO" id="GO:0016491">
    <property type="term" value="F:oxidoreductase activity"/>
    <property type="evidence" value="ECO:0007669"/>
    <property type="project" value="TreeGrafter"/>
</dbReference>
<dbReference type="InterPro" id="IPR000357">
    <property type="entry name" value="HEAT"/>
</dbReference>
<dbReference type="OrthoDB" id="427518at2759"/>
<dbReference type="Proteomes" id="UP000186817">
    <property type="component" value="Unassembled WGS sequence"/>
</dbReference>
<dbReference type="PROSITE" id="PS50077">
    <property type="entry name" value="HEAT_REPEAT"/>
    <property type="match status" value="2"/>
</dbReference>
<dbReference type="SMART" id="SM00185">
    <property type="entry name" value="ARM"/>
    <property type="match status" value="3"/>
</dbReference>
<protein>
    <recommendedName>
        <fullName evidence="5">GOLD domain-containing protein</fullName>
    </recommendedName>
</protein>
<sequence length="991" mass="108706">MRRNAEMSPTSQEWRGALDAYVKHFTSLLELEYEAEKEAVLERVHKRSANQLVADGTGIVGLGAEFDRSAGRITLYWEYGHLPYLSEISRGRTVLISTVDGGVDVEDASKTISGEVESVSSDCMVVVTQYERLPAGRRGGRNHLFRADLGPNIVAYKRQPWFEDAGIGCWLRYRCNATCPGLFFELKAKSECFKATPGHGHSVHGSYEADGPNEGVLVTLTSGSGKANPSGRFSIEVMEELPHKLCFESSVEESQMVSFNFHVDEHGDGTDHHDKEHMEYVTKEHTDKVEELVAKLETKANDILDQQQYNFDFVDIDIFLKHVVNIDIKLVYLLDQQQYAITREAVLISLAAFQVYYLRSYFEAFIPGIDTMLDELQRCEDAIHPNQDLDEDSPEEHQGKRPPPRRRHPGRDADDPPRWEEDTNQAGAEDQWQVNHGHQVLNVRGTRYTLIGVPAASKRLAGPVTGEEAYNIFVELRANVLNYLHLDLDDGEQFGNHLAIRGAMLLYEPSALDKWTGMCLRQDSGTGEFVNHETGRTVMSTGNPRPRVEAELRFFVAKHPWKDGPSISALQVSAKSLRTAMQQGLLEVFCRFVSHPVSGHNLTGAIWKLAHLAPKGNDKACAVISARLRHRRCCVREAAVLALGHMAHSDLVPRIRDCLSDGQGRVRASAAWALSQLTEQGDLETLRATMILLGDESIDACRAAVQCIVTVARQGDENVTRQLTELLGSGCATTRWAALETLSRITLKGNPAVVASLVPCLEDPDPEIRMSAVDALRRVAIHGDPVAVQGALQRLDHRDGSIRAAALRTMSWVAEVGDAAAITKAKGCLDDGVSNVRAAAVETLAKLTPSKGDVEVISCVVARLEDGESFVRTAAMESLVKVADEGDLTAMPALLSLLEHQDGRVRLAAVEALGQLAPKGDEAVLAAVSELLEDRHTGVCCTAVQVLAHLSGKSEEACAAIRARLEDVAGEALRAAAAYALGDQLDLKQEI</sequence>
<dbReference type="InterPro" id="IPR009038">
    <property type="entry name" value="GOLD_dom"/>
</dbReference>
<evidence type="ECO:0000256" key="4">
    <source>
        <dbReference type="SAM" id="MobiDB-lite"/>
    </source>
</evidence>
<comment type="caution">
    <text evidence="6">The sequence shown here is derived from an EMBL/GenBank/DDBJ whole genome shotgun (WGS) entry which is preliminary data.</text>
</comment>
<feature type="repeat" description="HEAT" evidence="3">
    <location>
        <begin position="890"/>
        <end position="927"/>
    </location>
</feature>
<evidence type="ECO:0000256" key="3">
    <source>
        <dbReference type="PROSITE-ProRule" id="PRU00103"/>
    </source>
</evidence>
<dbReference type="InterPro" id="IPR000225">
    <property type="entry name" value="Armadillo"/>
</dbReference>
<proteinExistence type="predicted"/>
<feature type="domain" description="GOLD" evidence="5">
    <location>
        <begin position="181"/>
        <end position="363"/>
    </location>
</feature>
<name>A0A1Q9ENV7_SYMMI</name>
<evidence type="ECO:0000256" key="1">
    <source>
        <dbReference type="ARBA" id="ARBA00022737"/>
    </source>
</evidence>
<dbReference type="Pfam" id="PF01105">
    <property type="entry name" value="EMP24_GP25L"/>
    <property type="match status" value="1"/>
</dbReference>
<dbReference type="InterPro" id="IPR021133">
    <property type="entry name" value="HEAT_type_2"/>
</dbReference>
<dbReference type="SMART" id="SM01190">
    <property type="entry name" value="EMP24_GP25L"/>
    <property type="match status" value="1"/>
</dbReference>
<dbReference type="InterPro" id="IPR004155">
    <property type="entry name" value="PBS_lyase_HEAT"/>
</dbReference>
<evidence type="ECO:0000259" key="5">
    <source>
        <dbReference type="SMART" id="SM01190"/>
    </source>
</evidence>
<keyword evidence="1" id="KW-0677">Repeat</keyword>
<dbReference type="Pfam" id="PF02985">
    <property type="entry name" value="HEAT"/>
    <property type="match status" value="1"/>
</dbReference>
<dbReference type="PANTHER" id="PTHR12697:SF5">
    <property type="entry name" value="DEOXYHYPUSINE HYDROXYLASE"/>
    <property type="match status" value="1"/>
</dbReference>
<reference evidence="6 7" key="1">
    <citation type="submission" date="2016-02" db="EMBL/GenBank/DDBJ databases">
        <title>Genome analysis of coral dinoflagellate symbionts highlights evolutionary adaptations to a symbiotic lifestyle.</title>
        <authorList>
            <person name="Aranda M."/>
            <person name="Li Y."/>
            <person name="Liew Y.J."/>
            <person name="Baumgarten S."/>
            <person name="Simakov O."/>
            <person name="Wilson M."/>
            <person name="Piel J."/>
            <person name="Ashoor H."/>
            <person name="Bougouffa S."/>
            <person name="Bajic V.B."/>
            <person name="Ryu T."/>
            <person name="Ravasi T."/>
            <person name="Bayer T."/>
            <person name="Micklem G."/>
            <person name="Kim H."/>
            <person name="Bhak J."/>
            <person name="Lajeunesse T.C."/>
            <person name="Voolstra C.R."/>
        </authorList>
    </citation>
    <scope>NUCLEOTIDE SEQUENCE [LARGE SCALE GENOMIC DNA]</scope>
    <source>
        <strain evidence="6 7">CCMP2467</strain>
    </source>
</reference>
<feature type="repeat" description="HEAT" evidence="3">
    <location>
        <begin position="651"/>
        <end position="689"/>
    </location>
</feature>
<feature type="compositionally biased region" description="Basic residues" evidence="4">
    <location>
        <begin position="400"/>
        <end position="409"/>
    </location>
</feature>
<organism evidence="6 7">
    <name type="scientific">Symbiodinium microadriaticum</name>
    <name type="common">Dinoflagellate</name>
    <name type="synonym">Zooxanthella microadriatica</name>
    <dbReference type="NCBI Taxonomy" id="2951"/>
    <lineage>
        <taxon>Eukaryota</taxon>
        <taxon>Sar</taxon>
        <taxon>Alveolata</taxon>
        <taxon>Dinophyceae</taxon>
        <taxon>Suessiales</taxon>
        <taxon>Symbiodiniaceae</taxon>
        <taxon>Symbiodinium</taxon>
    </lineage>
</organism>
<comment type="function">
    <text evidence="2">Catalyzes the hydroxylation of the N(6)-(4-aminobutyl)-L-lysine intermediate produced by deoxyhypusine synthase/DHPS on a critical lysine of the eukaryotic translation initiation factor 5A/eIF-5A. This is the second step of the post-translational modification of that lysine into an unusual amino acid residue named hypusine. Hypusination is unique to mature eIF-5A factor and is essential for its function.</text>
</comment>
<gene>
    <name evidence="6" type="ORF">AK812_SmicGene7297</name>
</gene>
<dbReference type="PANTHER" id="PTHR12697">
    <property type="entry name" value="PBS LYASE HEAT-LIKE PROTEIN"/>
    <property type="match status" value="1"/>
</dbReference>
<feature type="compositionally biased region" description="Basic and acidic residues" evidence="4">
    <location>
        <begin position="410"/>
        <end position="421"/>
    </location>
</feature>
<dbReference type="InterPro" id="IPR011989">
    <property type="entry name" value="ARM-like"/>
</dbReference>
<dbReference type="InterPro" id="IPR016024">
    <property type="entry name" value="ARM-type_fold"/>
</dbReference>
<evidence type="ECO:0000313" key="7">
    <source>
        <dbReference type="Proteomes" id="UP000186817"/>
    </source>
</evidence>
<dbReference type="Pfam" id="PF13646">
    <property type="entry name" value="HEAT_2"/>
    <property type="match status" value="3"/>
</dbReference>
<accession>A0A1Q9ENV7</accession>
<evidence type="ECO:0000313" key="6">
    <source>
        <dbReference type="EMBL" id="OLQ09125.1"/>
    </source>
</evidence>